<dbReference type="PANTHER" id="PTHR24421">
    <property type="entry name" value="NITRATE/NITRITE SENSOR PROTEIN NARX-RELATED"/>
    <property type="match status" value="1"/>
</dbReference>
<evidence type="ECO:0000256" key="6">
    <source>
        <dbReference type="ARBA" id="ARBA00022777"/>
    </source>
</evidence>
<dbReference type="Pfam" id="PF07730">
    <property type="entry name" value="HisKA_3"/>
    <property type="match status" value="1"/>
</dbReference>
<dbReference type="GO" id="GO:0005524">
    <property type="term" value="F:ATP binding"/>
    <property type="evidence" value="ECO:0007669"/>
    <property type="project" value="UniProtKB-KW"/>
</dbReference>
<dbReference type="CDD" id="cd16917">
    <property type="entry name" value="HATPase_UhpB-NarQ-NarX-like"/>
    <property type="match status" value="1"/>
</dbReference>
<dbReference type="SMART" id="SM00387">
    <property type="entry name" value="HATPase_c"/>
    <property type="match status" value="1"/>
</dbReference>
<evidence type="ECO:0000256" key="5">
    <source>
        <dbReference type="ARBA" id="ARBA00022741"/>
    </source>
</evidence>
<keyword evidence="6 11" id="KW-0418">Kinase</keyword>
<keyword evidence="8" id="KW-0902">Two-component regulatory system</keyword>
<protein>
    <recommendedName>
        <fullName evidence="2">histidine kinase</fullName>
        <ecNumber evidence="2">2.7.13.3</ecNumber>
    </recommendedName>
</protein>
<keyword evidence="3" id="KW-0597">Phosphoprotein</keyword>
<keyword evidence="9" id="KW-0472">Membrane</keyword>
<evidence type="ECO:0000313" key="12">
    <source>
        <dbReference type="Proteomes" id="UP000620224"/>
    </source>
</evidence>
<dbReference type="GO" id="GO:0016020">
    <property type="term" value="C:membrane"/>
    <property type="evidence" value="ECO:0007669"/>
    <property type="project" value="InterPro"/>
</dbReference>
<dbReference type="Gene3D" id="1.20.5.1930">
    <property type="match status" value="1"/>
</dbReference>
<dbReference type="Pfam" id="PF13796">
    <property type="entry name" value="Sensor"/>
    <property type="match status" value="1"/>
</dbReference>
<organism evidence="11 12">
    <name type="scientific">Streptomyces lucensis JCM 4490</name>
    <dbReference type="NCBI Taxonomy" id="1306176"/>
    <lineage>
        <taxon>Bacteria</taxon>
        <taxon>Bacillati</taxon>
        <taxon>Actinomycetota</taxon>
        <taxon>Actinomycetes</taxon>
        <taxon>Kitasatosporales</taxon>
        <taxon>Streptomycetaceae</taxon>
        <taxon>Streptomyces</taxon>
    </lineage>
</organism>
<feature type="transmembrane region" description="Helical" evidence="9">
    <location>
        <begin position="48"/>
        <end position="65"/>
    </location>
</feature>
<dbReference type="GO" id="GO:0046983">
    <property type="term" value="F:protein dimerization activity"/>
    <property type="evidence" value="ECO:0007669"/>
    <property type="project" value="InterPro"/>
</dbReference>
<dbReference type="RefSeq" id="WP_190014039.1">
    <property type="nucleotide sequence ID" value="NZ_BMUE01000002.1"/>
</dbReference>
<feature type="transmembrane region" description="Helical" evidence="9">
    <location>
        <begin position="20"/>
        <end position="42"/>
    </location>
</feature>
<evidence type="ECO:0000256" key="3">
    <source>
        <dbReference type="ARBA" id="ARBA00022553"/>
    </source>
</evidence>
<keyword evidence="7" id="KW-0067">ATP-binding</keyword>
<dbReference type="Gene3D" id="3.30.565.10">
    <property type="entry name" value="Histidine kinase-like ATPase, C-terminal domain"/>
    <property type="match status" value="1"/>
</dbReference>
<reference evidence="11" key="2">
    <citation type="submission" date="2020-09" db="EMBL/GenBank/DDBJ databases">
        <authorList>
            <person name="Sun Q."/>
            <person name="Ohkuma M."/>
        </authorList>
    </citation>
    <scope>NUCLEOTIDE SEQUENCE</scope>
    <source>
        <strain evidence="11">JCM 4490</strain>
    </source>
</reference>
<dbReference type="PANTHER" id="PTHR24421:SF10">
    <property type="entry name" value="NITRATE_NITRITE SENSOR PROTEIN NARQ"/>
    <property type="match status" value="1"/>
</dbReference>
<dbReference type="InterPro" id="IPR003594">
    <property type="entry name" value="HATPase_dom"/>
</dbReference>
<gene>
    <name evidence="11" type="ORF">GCM10010503_15770</name>
</gene>
<dbReference type="Proteomes" id="UP000620224">
    <property type="component" value="Unassembled WGS sequence"/>
</dbReference>
<evidence type="ECO:0000256" key="8">
    <source>
        <dbReference type="ARBA" id="ARBA00023012"/>
    </source>
</evidence>
<feature type="transmembrane region" description="Helical" evidence="9">
    <location>
        <begin position="125"/>
        <end position="149"/>
    </location>
</feature>
<proteinExistence type="predicted"/>
<evidence type="ECO:0000256" key="2">
    <source>
        <dbReference type="ARBA" id="ARBA00012438"/>
    </source>
</evidence>
<sequence>MTTDTKGDEVRAQAREAVLAAVRGFVLAVAMLPVTVLCLTLTLLSLALVPIGIGIVTTPWILGGVRDVADIRRRLAAEWCGVRIPSAYRPVPEDANPWTRTFRMLGDPATWRDLRWLPVDMTAGFFTALLPAVLLLYPVEGFAVAAGWWRVLADGHTYWYGFVPVTDQPTALGAGATAVVLLVAAYRLTPRLLTVHFRLTRAVLGGDQGELAERVRVLTETRRDAVDTSAAELRRIERDLHDGAQARLVAMGMDLGTIEMLLEKDPERAKALLSQARRNSAEALEELRDLVRGIHPPVLAERGLGDAVRALALRLPLPAEVTVELSGRADAPVESAAYFAASEVLTNAVKHSGADRIWVDLHDADGMLRIAVTDNGKGGAVIGAGSGLAGVERRLGTFDGVLAVSSPAGGPTMVTMEIPCVLS</sequence>
<name>A0A918MN22_9ACTN</name>
<feature type="domain" description="Histidine kinase/HSP90-like ATPase" evidence="10">
    <location>
        <begin position="332"/>
        <end position="422"/>
    </location>
</feature>
<reference evidence="11" key="1">
    <citation type="journal article" date="2014" name="Int. J. Syst. Evol. Microbiol.">
        <title>Complete genome sequence of Corynebacterium casei LMG S-19264T (=DSM 44701T), isolated from a smear-ripened cheese.</title>
        <authorList>
            <consortium name="US DOE Joint Genome Institute (JGI-PGF)"/>
            <person name="Walter F."/>
            <person name="Albersmeier A."/>
            <person name="Kalinowski J."/>
            <person name="Ruckert C."/>
        </authorList>
    </citation>
    <scope>NUCLEOTIDE SEQUENCE</scope>
    <source>
        <strain evidence="11">JCM 4490</strain>
    </source>
</reference>
<keyword evidence="9" id="KW-0812">Transmembrane</keyword>
<dbReference type="EMBL" id="BMUE01000002">
    <property type="protein sequence ID" value="GGW40140.1"/>
    <property type="molecule type" value="Genomic_DNA"/>
</dbReference>
<dbReference type="Pfam" id="PF02518">
    <property type="entry name" value="HATPase_c"/>
    <property type="match status" value="1"/>
</dbReference>
<dbReference type="InterPro" id="IPR050482">
    <property type="entry name" value="Sensor_HK_TwoCompSys"/>
</dbReference>
<comment type="catalytic activity">
    <reaction evidence="1">
        <text>ATP + protein L-histidine = ADP + protein N-phospho-L-histidine.</text>
        <dbReference type="EC" id="2.7.13.3"/>
    </reaction>
</comment>
<dbReference type="AlphaFoldDB" id="A0A918MN22"/>
<dbReference type="InterPro" id="IPR011712">
    <property type="entry name" value="Sig_transdc_His_kin_sub3_dim/P"/>
</dbReference>
<evidence type="ECO:0000256" key="7">
    <source>
        <dbReference type="ARBA" id="ARBA00022840"/>
    </source>
</evidence>
<feature type="transmembrane region" description="Helical" evidence="9">
    <location>
        <begin position="169"/>
        <end position="188"/>
    </location>
</feature>
<dbReference type="InterPro" id="IPR025828">
    <property type="entry name" value="Put_sensor_dom"/>
</dbReference>
<evidence type="ECO:0000313" key="11">
    <source>
        <dbReference type="EMBL" id="GGW40140.1"/>
    </source>
</evidence>
<dbReference type="InterPro" id="IPR036890">
    <property type="entry name" value="HATPase_C_sf"/>
</dbReference>
<comment type="caution">
    <text evidence="11">The sequence shown here is derived from an EMBL/GenBank/DDBJ whole genome shotgun (WGS) entry which is preliminary data.</text>
</comment>
<dbReference type="SUPFAM" id="SSF55874">
    <property type="entry name" value="ATPase domain of HSP90 chaperone/DNA topoisomerase II/histidine kinase"/>
    <property type="match status" value="1"/>
</dbReference>
<keyword evidence="12" id="KW-1185">Reference proteome</keyword>
<evidence type="ECO:0000256" key="9">
    <source>
        <dbReference type="SAM" id="Phobius"/>
    </source>
</evidence>
<evidence type="ECO:0000256" key="4">
    <source>
        <dbReference type="ARBA" id="ARBA00022679"/>
    </source>
</evidence>
<keyword evidence="4" id="KW-0808">Transferase</keyword>
<keyword evidence="9" id="KW-1133">Transmembrane helix</keyword>
<evidence type="ECO:0000259" key="10">
    <source>
        <dbReference type="SMART" id="SM00387"/>
    </source>
</evidence>
<keyword evidence="5" id="KW-0547">Nucleotide-binding</keyword>
<accession>A0A918MN22</accession>
<dbReference type="EC" id="2.7.13.3" evidence="2"/>
<dbReference type="GO" id="GO:0000155">
    <property type="term" value="F:phosphorelay sensor kinase activity"/>
    <property type="evidence" value="ECO:0007669"/>
    <property type="project" value="InterPro"/>
</dbReference>
<evidence type="ECO:0000256" key="1">
    <source>
        <dbReference type="ARBA" id="ARBA00000085"/>
    </source>
</evidence>